<evidence type="ECO:0000313" key="4">
    <source>
        <dbReference type="EMBL" id="KCV68955.1"/>
    </source>
</evidence>
<dbReference type="SUPFAM" id="SSF101744">
    <property type="entry name" value="Rof/RNase P subunit-like"/>
    <property type="match status" value="1"/>
</dbReference>
<dbReference type="EMBL" id="KB932207">
    <property type="protein sequence ID" value="KCV68955.1"/>
    <property type="molecule type" value="Genomic_DNA"/>
</dbReference>
<evidence type="ECO:0000256" key="2">
    <source>
        <dbReference type="ARBA" id="ARBA00006181"/>
    </source>
</evidence>
<gene>
    <name evidence="4" type="ORF">H696_04374</name>
</gene>
<proteinExistence type="inferred from homology"/>
<dbReference type="Pfam" id="PF01868">
    <property type="entry name" value="RNase_P-MRP_p29"/>
    <property type="match status" value="1"/>
</dbReference>
<dbReference type="AlphaFoldDB" id="A0A058Z3Y9"/>
<keyword evidence="5" id="KW-1185">Reference proteome</keyword>
<sequence>MSQLPSSPDDTRLTSPPVNSQVFYATLASIPPAPTRSAASDLSIAATGSDTAFEQRALNRYIMLDNISRSERIGHGLRAEVEASGAETFAERRQAGRRLRRRAAIVSAKRARAEGWFSVSPRGDAAAFARIVALHSLWQDYMRAVLLNDSNSSSISVKILKADWQGSIVSVVQSKSPTLVGKSGIVVRETAKTFELAEPYYPGGTELPGDTSASGEGGLLASGELPSYRLVRVPKRGAVFSMTVPGSGASRVLPGTPPTDGKSSATGPEGRQPQPGRSAPGTGSPPLDLTPGRGLWEVTIYGDQVCCRAAERSTRKFKGQSSIRL</sequence>
<name>A0A058Z3Y9_FONAL</name>
<dbReference type="InterPro" id="IPR002730">
    <property type="entry name" value="Rpp29/RNP1"/>
</dbReference>
<dbReference type="RefSeq" id="XP_009496526.1">
    <property type="nucleotide sequence ID" value="XM_009498251.1"/>
</dbReference>
<evidence type="ECO:0000313" key="5">
    <source>
        <dbReference type="Proteomes" id="UP000030693"/>
    </source>
</evidence>
<dbReference type="GO" id="GO:0033204">
    <property type="term" value="F:ribonuclease P RNA binding"/>
    <property type="evidence" value="ECO:0007669"/>
    <property type="project" value="InterPro"/>
</dbReference>
<evidence type="ECO:0000256" key="1">
    <source>
        <dbReference type="ARBA" id="ARBA00004123"/>
    </source>
</evidence>
<comment type="similarity">
    <text evidence="2">Belongs to the eukaryotic/archaeal RNase P protein component 1 family.</text>
</comment>
<dbReference type="GeneID" id="20529099"/>
<dbReference type="GO" id="GO:0001682">
    <property type="term" value="P:tRNA 5'-leader removal"/>
    <property type="evidence" value="ECO:0007669"/>
    <property type="project" value="InterPro"/>
</dbReference>
<dbReference type="Gene3D" id="2.30.30.210">
    <property type="entry name" value="Ribonuclease P/MRP, subunit p29"/>
    <property type="match status" value="1"/>
</dbReference>
<dbReference type="InterPro" id="IPR016848">
    <property type="entry name" value="RNase_P/MRP_Rpp29-subunit"/>
</dbReference>
<protein>
    <submittedName>
        <fullName evidence="4">Uncharacterized protein</fullName>
    </submittedName>
</protein>
<dbReference type="eggNOG" id="KOG4046">
    <property type="taxonomic scope" value="Eukaryota"/>
</dbReference>
<feature type="region of interest" description="Disordered" evidence="3">
    <location>
        <begin position="244"/>
        <end position="291"/>
    </location>
</feature>
<accession>A0A058Z3Y9</accession>
<dbReference type="GO" id="GO:0005634">
    <property type="term" value="C:nucleus"/>
    <property type="evidence" value="ECO:0007669"/>
    <property type="project" value="UniProtKB-SubCell"/>
</dbReference>
<dbReference type="InterPro" id="IPR036980">
    <property type="entry name" value="RNase_P/MRP_Rpp29_sf"/>
</dbReference>
<dbReference type="STRING" id="691883.A0A058Z3Y9"/>
<dbReference type="SMART" id="SM00538">
    <property type="entry name" value="POP4"/>
    <property type="match status" value="1"/>
</dbReference>
<dbReference type="PANTHER" id="PTHR13348">
    <property type="entry name" value="RIBONUCLEASE P SUBUNIT P29"/>
    <property type="match status" value="1"/>
</dbReference>
<comment type="subcellular location">
    <subcellularLocation>
        <location evidence="1">Nucleus</location>
    </subcellularLocation>
</comment>
<dbReference type="GO" id="GO:0006364">
    <property type="term" value="P:rRNA processing"/>
    <property type="evidence" value="ECO:0007669"/>
    <property type="project" value="TreeGrafter"/>
</dbReference>
<dbReference type="InterPro" id="IPR023534">
    <property type="entry name" value="Rof/RNase_P-like"/>
</dbReference>
<dbReference type="GO" id="GO:0030677">
    <property type="term" value="C:ribonuclease P complex"/>
    <property type="evidence" value="ECO:0007669"/>
    <property type="project" value="InterPro"/>
</dbReference>
<organism evidence="4">
    <name type="scientific">Fonticula alba</name>
    <name type="common">Slime mold</name>
    <dbReference type="NCBI Taxonomy" id="691883"/>
    <lineage>
        <taxon>Eukaryota</taxon>
        <taxon>Rotosphaerida</taxon>
        <taxon>Fonticulaceae</taxon>
        <taxon>Fonticula</taxon>
    </lineage>
</organism>
<dbReference type="GO" id="GO:0000172">
    <property type="term" value="C:ribonuclease MRP complex"/>
    <property type="evidence" value="ECO:0007669"/>
    <property type="project" value="InterPro"/>
</dbReference>
<reference evidence="4" key="1">
    <citation type="submission" date="2013-04" db="EMBL/GenBank/DDBJ databases">
        <title>The Genome Sequence of Fonticula alba ATCC 38817.</title>
        <authorList>
            <consortium name="The Broad Institute Genomics Platform"/>
            <person name="Russ C."/>
            <person name="Cuomo C."/>
            <person name="Burger G."/>
            <person name="Gray M.W."/>
            <person name="Holland P.W.H."/>
            <person name="King N."/>
            <person name="Lang F.B.F."/>
            <person name="Roger A.J."/>
            <person name="Ruiz-Trillo I."/>
            <person name="Brown M."/>
            <person name="Walker B."/>
            <person name="Young S."/>
            <person name="Zeng Q."/>
            <person name="Gargeya S."/>
            <person name="Fitzgerald M."/>
            <person name="Haas B."/>
            <person name="Abouelleil A."/>
            <person name="Allen A.W."/>
            <person name="Alvarado L."/>
            <person name="Arachchi H.M."/>
            <person name="Berlin A.M."/>
            <person name="Chapman S.B."/>
            <person name="Gainer-Dewar J."/>
            <person name="Goldberg J."/>
            <person name="Griggs A."/>
            <person name="Gujja S."/>
            <person name="Hansen M."/>
            <person name="Howarth C."/>
            <person name="Imamovic A."/>
            <person name="Ireland A."/>
            <person name="Larimer J."/>
            <person name="McCowan C."/>
            <person name="Murphy C."/>
            <person name="Pearson M."/>
            <person name="Poon T.W."/>
            <person name="Priest M."/>
            <person name="Roberts A."/>
            <person name="Saif S."/>
            <person name="Shea T."/>
            <person name="Sisk P."/>
            <person name="Sykes S."/>
            <person name="Wortman J."/>
            <person name="Nusbaum C."/>
            <person name="Birren B."/>
        </authorList>
    </citation>
    <scope>NUCLEOTIDE SEQUENCE [LARGE SCALE GENOMIC DNA]</scope>
    <source>
        <strain evidence="4">ATCC 38817</strain>
    </source>
</reference>
<dbReference type="Proteomes" id="UP000030693">
    <property type="component" value="Unassembled WGS sequence"/>
</dbReference>
<dbReference type="OrthoDB" id="124041at2759"/>
<evidence type="ECO:0000256" key="3">
    <source>
        <dbReference type="SAM" id="MobiDB-lite"/>
    </source>
</evidence>
<dbReference type="PANTHER" id="PTHR13348:SF0">
    <property type="entry name" value="RIBONUCLEASE P PROTEIN SUBUNIT P29"/>
    <property type="match status" value="1"/>
</dbReference>